<name>A0ABP9QK79_9PSEU</name>
<gene>
    <name evidence="1" type="ORF">GCM10023321_50130</name>
</gene>
<evidence type="ECO:0000313" key="2">
    <source>
        <dbReference type="Proteomes" id="UP001428817"/>
    </source>
</evidence>
<protein>
    <submittedName>
        <fullName evidence="1">Uncharacterized protein</fullName>
    </submittedName>
</protein>
<dbReference type="EMBL" id="BAABJP010000029">
    <property type="protein sequence ID" value="GAA5163375.1"/>
    <property type="molecule type" value="Genomic_DNA"/>
</dbReference>
<dbReference type="Proteomes" id="UP001428817">
    <property type="component" value="Unassembled WGS sequence"/>
</dbReference>
<reference evidence="2" key="1">
    <citation type="journal article" date="2019" name="Int. J. Syst. Evol. Microbiol.">
        <title>The Global Catalogue of Microorganisms (GCM) 10K type strain sequencing project: providing services to taxonomists for standard genome sequencing and annotation.</title>
        <authorList>
            <consortium name="The Broad Institute Genomics Platform"/>
            <consortium name="The Broad Institute Genome Sequencing Center for Infectious Disease"/>
            <person name="Wu L."/>
            <person name="Ma J."/>
        </authorList>
    </citation>
    <scope>NUCLEOTIDE SEQUENCE [LARGE SCALE GENOMIC DNA]</scope>
    <source>
        <strain evidence="2">JCM 18303</strain>
    </source>
</reference>
<evidence type="ECO:0000313" key="1">
    <source>
        <dbReference type="EMBL" id="GAA5163375.1"/>
    </source>
</evidence>
<keyword evidence="2" id="KW-1185">Reference proteome</keyword>
<comment type="caution">
    <text evidence="1">The sequence shown here is derived from an EMBL/GenBank/DDBJ whole genome shotgun (WGS) entry which is preliminary data.</text>
</comment>
<accession>A0ABP9QK79</accession>
<sequence length="63" mass="6712">MLKSATCASRAALNEALKTSSDEESGVIAYLPAHRTRRLADDEPAGERATLNRVIADLGVATR</sequence>
<proteinExistence type="predicted"/>
<organism evidence="1 2">
    <name type="scientific">Pseudonocardia eucalypti</name>
    <dbReference type="NCBI Taxonomy" id="648755"/>
    <lineage>
        <taxon>Bacteria</taxon>
        <taxon>Bacillati</taxon>
        <taxon>Actinomycetota</taxon>
        <taxon>Actinomycetes</taxon>
        <taxon>Pseudonocardiales</taxon>
        <taxon>Pseudonocardiaceae</taxon>
        <taxon>Pseudonocardia</taxon>
    </lineage>
</organism>